<keyword evidence="1" id="KW-0812">Transmembrane</keyword>
<feature type="transmembrane region" description="Helical" evidence="1">
    <location>
        <begin position="361"/>
        <end position="382"/>
    </location>
</feature>
<name>A0A514CG20_9BACT</name>
<dbReference type="PIRSF" id="PIRSF004548">
    <property type="entry name" value="CreD"/>
    <property type="match status" value="1"/>
</dbReference>
<feature type="transmembrane region" description="Helical" evidence="1">
    <location>
        <begin position="413"/>
        <end position="432"/>
    </location>
</feature>
<dbReference type="RefSeq" id="WP_141614023.1">
    <property type="nucleotide sequence ID" value="NZ_CP041253.1"/>
</dbReference>
<reference evidence="2 3" key="1">
    <citation type="submission" date="2019-06" db="EMBL/GenBank/DDBJ databases">
        <title>Echinicola alkalisoli sp. nov. isolated from saline soil.</title>
        <authorList>
            <person name="Sun J.-Q."/>
            <person name="Xu L."/>
        </authorList>
    </citation>
    <scope>NUCLEOTIDE SEQUENCE [LARGE SCALE GENOMIC DNA]</scope>
    <source>
        <strain evidence="2 3">LN3S3</strain>
    </source>
</reference>
<dbReference type="InterPro" id="IPR010364">
    <property type="entry name" value="Uncharacterised_IM_CreD"/>
</dbReference>
<dbReference type="Proteomes" id="UP000316614">
    <property type="component" value="Chromosome"/>
</dbReference>
<organism evidence="2 3">
    <name type="scientific">Echinicola soli</name>
    <dbReference type="NCBI Taxonomy" id="2591634"/>
    <lineage>
        <taxon>Bacteria</taxon>
        <taxon>Pseudomonadati</taxon>
        <taxon>Bacteroidota</taxon>
        <taxon>Cytophagia</taxon>
        <taxon>Cytophagales</taxon>
        <taxon>Cyclobacteriaceae</taxon>
        <taxon>Echinicola</taxon>
    </lineage>
</organism>
<dbReference type="NCBIfam" id="NF008712">
    <property type="entry name" value="PRK11715.1-1"/>
    <property type="match status" value="1"/>
</dbReference>
<dbReference type="AlphaFoldDB" id="A0A514CG20"/>
<evidence type="ECO:0000313" key="2">
    <source>
        <dbReference type="EMBL" id="QDH78769.1"/>
    </source>
</evidence>
<feature type="transmembrane region" description="Helical" evidence="1">
    <location>
        <begin position="336"/>
        <end position="355"/>
    </location>
</feature>
<feature type="transmembrane region" description="Helical" evidence="1">
    <location>
        <begin position="21"/>
        <end position="41"/>
    </location>
</feature>
<dbReference type="OrthoDB" id="9791851at2"/>
<proteinExistence type="predicted"/>
<protein>
    <submittedName>
        <fullName evidence="2">Cell envelope integrity protein CreD</fullName>
    </submittedName>
</protein>
<gene>
    <name evidence="2" type="primary">creD</name>
    <name evidence="2" type="ORF">FKX85_06865</name>
</gene>
<dbReference type="PANTHER" id="PTHR30092">
    <property type="entry name" value="INNER MEMBRANE PROTEIN CRED"/>
    <property type="match status" value="1"/>
</dbReference>
<dbReference type="EMBL" id="CP041253">
    <property type="protein sequence ID" value="QDH78769.1"/>
    <property type="molecule type" value="Genomic_DNA"/>
</dbReference>
<evidence type="ECO:0000256" key="1">
    <source>
        <dbReference type="SAM" id="Phobius"/>
    </source>
</evidence>
<dbReference type="KEGG" id="echi:FKX85_06865"/>
<dbReference type="Pfam" id="PF06123">
    <property type="entry name" value="CreD"/>
    <property type="match status" value="1"/>
</dbReference>
<evidence type="ECO:0000313" key="3">
    <source>
        <dbReference type="Proteomes" id="UP000316614"/>
    </source>
</evidence>
<keyword evidence="1" id="KW-1133">Transmembrane helix</keyword>
<keyword evidence="3" id="KW-1185">Reference proteome</keyword>
<accession>A0A514CG20</accession>
<feature type="transmembrane region" description="Helical" evidence="1">
    <location>
        <begin position="389"/>
        <end position="407"/>
    </location>
</feature>
<sequence length="450" mass="50513">MKNENTVFEKIGNWVSHSVTLKLLVITILVLLLLIPSSMIMDLIAEREALSQAATEEVSMKWANNQQLNGPVLTIPLVYEYKEKEELKEVVKYLYLLPNNLQVDGEVVPEKLKRGIYEVIVYKSQLAVSGSFDLMEKVDRTNLKQIQYGKAFLTIGISDLRGIKEELAVDWGGVDCQVKPGSKVPSIITQGITVDLPNLESSMGTKVPFHFSLNLQGSRSISFVPVGGTTEVNVNSPWPSPSFYGNFLPDQRKVTGQGFEARWKVLQLNRNFPQSWVDEMQGSNLQAAAFGVDLIFPVDDYQKSIRSAKYAVMTILMTFLIFFLVEVLNKRKIHPFQYALVGLGLCLFYVLLVSISEHTDFNTAYAIAAFGVVAMIVLYSLTVFRKKKLSLLLLAVLVGAYSFLYVTLQLTDYALLMGSVGLTVMLAMTMYFTRNIDWYQLSIGKEEEKG</sequence>
<keyword evidence="1" id="KW-0472">Membrane</keyword>
<feature type="transmembrane region" description="Helical" evidence="1">
    <location>
        <begin position="310"/>
        <end position="329"/>
    </location>
</feature>
<dbReference type="GO" id="GO:0005886">
    <property type="term" value="C:plasma membrane"/>
    <property type="evidence" value="ECO:0007669"/>
    <property type="project" value="TreeGrafter"/>
</dbReference>
<dbReference type="PANTHER" id="PTHR30092:SF0">
    <property type="entry name" value="INNER MEMBRANE PROTEIN CRED"/>
    <property type="match status" value="1"/>
</dbReference>